<sequence length="33" mass="3760">MHRRNHLRDSSDSNMMKSSDVGNGVEAMDTFMC</sequence>
<reference evidence="2" key="1">
    <citation type="submission" date="2024-01" db="EMBL/GenBank/DDBJ databases">
        <authorList>
            <person name="Webb A."/>
        </authorList>
    </citation>
    <scope>NUCLEOTIDE SEQUENCE</scope>
    <source>
        <strain evidence="2">Pm1</strain>
    </source>
</reference>
<evidence type="ECO:0000256" key="1">
    <source>
        <dbReference type="SAM" id="MobiDB-lite"/>
    </source>
</evidence>
<dbReference type="Proteomes" id="UP001162060">
    <property type="component" value="Unassembled WGS sequence"/>
</dbReference>
<evidence type="ECO:0000313" key="2">
    <source>
        <dbReference type="EMBL" id="CAK7928503.1"/>
    </source>
</evidence>
<evidence type="ECO:0000313" key="3">
    <source>
        <dbReference type="Proteomes" id="UP001162060"/>
    </source>
</evidence>
<dbReference type="EMBL" id="CAKLBY020000125">
    <property type="protein sequence ID" value="CAK7928503.1"/>
    <property type="molecule type" value="Genomic_DNA"/>
</dbReference>
<dbReference type="AlphaFoldDB" id="A0AAV1U4D9"/>
<proteinExistence type="predicted"/>
<accession>A0AAV1U4D9</accession>
<gene>
    <name evidence="2" type="ORF">PM001_LOCUS13653</name>
</gene>
<name>A0AAV1U4D9_9STRA</name>
<organism evidence="2 3">
    <name type="scientific">Peronospora matthiolae</name>
    <dbReference type="NCBI Taxonomy" id="2874970"/>
    <lineage>
        <taxon>Eukaryota</taxon>
        <taxon>Sar</taxon>
        <taxon>Stramenopiles</taxon>
        <taxon>Oomycota</taxon>
        <taxon>Peronosporomycetes</taxon>
        <taxon>Peronosporales</taxon>
        <taxon>Peronosporaceae</taxon>
        <taxon>Peronospora</taxon>
    </lineage>
</organism>
<comment type="caution">
    <text evidence="2">The sequence shown here is derived from an EMBL/GenBank/DDBJ whole genome shotgun (WGS) entry which is preliminary data.</text>
</comment>
<feature type="region of interest" description="Disordered" evidence="1">
    <location>
        <begin position="1"/>
        <end position="23"/>
    </location>
</feature>
<protein>
    <submittedName>
        <fullName evidence="2">Uncharacterized protein</fullName>
    </submittedName>
</protein>